<sequence>MVVDDRGPSLAVSTEGIVVLEDMIQNSTGDVRLKTGVKKSVADPVIRASNGPLIIKDNVVDVLKKITYVECKGKSIVYENEVQSTRVTRNSTEKLIVDLSASSSEMKIYVNRFGYSNAISEPVLEIYANSGILVNRNMHFEDSLTTKEVGFPLGFLWVEMISLMLTIMAATSFPVGKTRSFKEVLNGEATDSVLPSFPKVHPSLLKSSVHRPMADGPPPSSPTPGDVEEILELNDMVLCHHQEGEKGVHDSLPSPRCPDVEATIPMPNRTIPMLNPPIPMLNPSIPIPAVRVRKARWRADTTGGGGYNF</sequence>
<keyword evidence="2" id="KW-1185">Reference proteome</keyword>
<dbReference type="AlphaFoldDB" id="A0A2I0WHS2"/>
<reference evidence="1 2" key="1">
    <citation type="journal article" date="2016" name="Sci. Rep.">
        <title>The Dendrobium catenatum Lindl. genome sequence provides insights into polysaccharide synthase, floral development and adaptive evolution.</title>
        <authorList>
            <person name="Zhang G.Q."/>
            <person name="Xu Q."/>
            <person name="Bian C."/>
            <person name="Tsai W.C."/>
            <person name="Yeh C.M."/>
            <person name="Liu K.W."/>
            <person name="Yoshida K."/>
            <person name="Zhang L.S."/>
            <person name="Chang S.B."/>
            <person name="Chen F."/>
            <person name="Shi Y."/>
            <person name="Su Y.Y."/>
            <person name="Zhang Y.Q."/>
            <person name="Chen L.J."/>
            <person name="Yin Y."/>
            <person name="Lin M."/>
            <person name="Huang H."/>
            <person name="Deng H."/>
            <person name="Wang Z.W."/>
            <person name="Zhu S.L."/>
            <person name="Zhao X."/>
            <person name="Deng C."/>
            <person name="Niu S.C."/>
            <person name="Huang J."/>
            <person name="Wang M."/>
            <person name="Liu G.H."/>
            <person name="Yang H.J."/>
            <person name="Xiao X.J."/>
            <person name="Hsiao Y.Y."/>
            <person name="Wu W.L."/>
            <person name="Chen Y.Y."/>
            <person name="Mitsuda N."/>
            <person name="Ohme-Takagi M."/>
            <person name="Luo Y.B."/>
            <person name="Van de Peer Y."/>
            <person name="Liu Z.J."/>
        </authorList>
    </citation>
    <scope>NUCLEOTIDE SEQUENCE [LARGE SCALE GENOMIC DNA]</scope>
    <source>
        <tissue evidence="1">The whole plant</tissue>
    </source>
</reference>
<accession>A0A2I0WHS2</accession>
<reference evidence="1 2" key="2">
    <citation type="journal article" date="2017" name="Nature">
        <title>The Apostasia genome and the evolution of orchids.</title>
        <authorList>
            <person name="Zhang G.Q."/>
            <person name="Liu K.W."/>
            <person name="Li Z."/>
            <person name="Lohaus R."/>
            <person name="Hsiao Y.Y."/>
            <person name="Niu S.C."/>
            <person name="Wang J.Y."/>
            <person name="Lin Y.C."/>
            <person name="Xu Q."/>
            <person name="Chen L.J."/>
            <person name="Yoshida K."/>
            <person name="Fujiwara S."/>
            <person name="Wang Z.W."/>
            <person name="Zhang Y.Q."/>
            <person name="Mitsuda N."/>
            <person name="Wang M."/>
            <person name="Liu G.H."/>
            <person name="Pecoraro L."/>
            <person name="Huang H.X."/>
            <person name="Xiao X.J."/>
            <person name="Lin M."/>
            <person name="Wu X.Y."/>
            <person name="Wu W.L."/>
            <person name="Chen Y.Y."/>
            <person name="Chang S.B."/>
            <person name="Sakamoto S."/>
            <person name="Ohme-Takagi M."/>
            <person name="Yagi M."/>
            <person name="Zeng S.J."/>
            <person name="Shen C.Y."/>
            <person name="Yeh C.M."/>
            <person name="Luo Y.B."/>
            <person name="Tsai W.C."/>
            <person name="Van de Peer Y."/>
            <person name="Liu Z.J."/>
        </authorList>
    </citation>
    <scope>NUCLEOTIDE SEQUENCE [LARGE SCALE GENOMIC DNA]</scope>
    <source>
        <tissue evidence="1">The whole plant</tissue>
    </source>
</reference>
<dbReference type="Proteomes" id="UP000233837">
    <property type="component" value="Unassembled WGS sequence"/>
</dbReference>
<organism evidence="1 2">
    <name type="scientific">Dendrobium catenatum</name>
    <dbReference type="NCBI Taxonomy" id="906689"/>
    <lineage>
        <taxon>Eukaryota</taxon>
        <taxon>Viridiplantae</taxon>
        <taxon>Streptophyta</taxon>
        <taxon>Embryophyta</taxon>
        <taxon>Tracheophyta</taxon>
        <taxon>Spermatophyta</taxon>
        <taxon>Magnoliopsida</taxon>
        <taxon>Liliopsida</taxon>
        <taxon>Asparagales</taxon>
        <taxon>Orchidaceae</taxon>
        <taxon>Epidendroideae</taxon>
        <taxon>Malaxideae</taxon>
        <taxon>Dendrobiinae</taxon>
        <taxon>Dendrobium</taxon>
    </lineage>
</organism>
<evidence type="ECO:0000313" key="1">
    <source>
        <dbReference type="EMBL" id="PKU75210.1"/>
    </source>
</evidence>
<dbReference type="EMBL" id="KZ502628">
    <property type="protein sequence ID" value="PKU75210.1"/>
    <property type="molecule type" value="Genomic_DNA"/>
</dbReference>
<evidence type="ECO:0000313" key="2">
    <source>
        <dbReference type="Proteomes" id="UP000233837"/>
    </source>
</evidence>
<protein>
    <submittedName>
        <fullName evidence="1">Uncharacterized protein</fullName>
    </submittedName>
</protein>
<gene>
    <name evidence="1" type="ORF">MA16_Dca015732</name>
</gene>
<name>A0A2I0WHS2_9ASPA</name>
<proteinExistence type="predicted"/>